<feature type="region of interest" description="Disordered" evidence="3">
    <location>
        <begin position="1170"/>
        <end position="1201"/>
    </location>
</feature>
<accession>A0A2X0LXK3</accession>
<feature type="compositionally biased region" description="Pro residues" evidence="3">
    <location>
        <begin position="141"/>
        <end position="163"/>
    </location>
</feature>
<feature type="compositionally biased region" description="Low complexity" evidence="3">
    <location>
        <begin position="225"/>
        <end position="235"/>
    </location>
</feature>
<evidence type="ECO:0000259" key="5">
    <source>
        <dbReference type="PROSITE" id="PS50219"/>
    </source>
</evidence>
<reference evidence="6 7" key="1">
    <citation type="submission" date="2016-11" db="EMBL/GenBank/DDBJ databases">
        <authorList>
            <person name="Jaros S."/>
            <person name="Januszkiewicz K."/>
            <person name="Wedrychowicz H."/>
        </authorList>
    </citation>
    <scope>NUCLEOTIDE SEQUENCE [LARGE SCALE GENOMIC DNA]</scope>
</reference>
<dbReference type="InterPro" id="IPR001180">
    <property type="entry name" value="CNH_dom"/>
</dbReference>
<organism evidence="6 7">
    <name type="scientific">Microbotryum silenes-dioicae</name>
    <dbReference type="NCBI Taxonomy" id="796604"/>
    <lineage>
        <taxon>Eukaryota</taxon>
        <taxon>Fungi</taxon>
        <taxon>Dikarya</taxon>
        <taxon>Basidiomycota</taxon>
        <taxon>Pucciniomycotina</taxon>
        <taxon>Microbotryomycetes</taxon>
        <taxon>Microbotryales</taxon>
        <taxon>Microbotryaceae</taxon>
        <taxon>Microbotryum</taxon>
    </lineage>
</organism>
<keyword evidence="2" id="KW-0344">Guanine-nucleotide releasing factor</keyword>
<dbReference type="STRING" id="796604.A0A2X0LXK3"/>
<evidence type="ECO:0000256" key="2">
    <source>
        <dbReference type="ARBA" id="ARBA00022658"/>
    </source>
</evidence>
<dbReference type="SUPFAM" id="SSF50729">
    <property type="entry name" value="PH domain-like"/>
    <property type="match status" value="1"/>
</dbReference>
<dbReference type="InterPro" id="IPR000219">
    <property type="entry name" value="DH_dom"/>
</dbReference>
<keyword evidence="7" id="KW-1185">Reference proteome</keyword>
<dbReference type="InterPro" id="IPR001849">
    <property type="entry name" value="PH_domain"/>
</dbReference>
<feature type="region of interest" description="Disordered" evidence="3">
    <location>
        <begin position="199"/>
        <end position="301"/>
    </location>
</feature>
<feature type="compositionally biased region" description="Polar residues" evidence="3">
    <location>
        <begin position="1170"/>
        <end position="1180"/>
    </location>
</feature>
<feature type="region of interest" description="Disordered" evidence="3">
    <location>
        <begin position="529"/>
        <end position="601"/>
    </location>
</feature>
<dbReference type="InterPro" id="IPR052233">
    <property type="entry name" value="Rho-type_GEFs"/>
</dbReference>
<dbReference type="Gene3D" id="1.20.900.10">
    <property type="entry name" value="Dbl homology (DH) domain"/>
    <property type="match status" value="1"/>
</dbReference>
<feature type="compositionally biased region" description="Low complexity" evidence="3">
    <location>
        <begin position="494"/>
        <end position="509"/>
    </location>
</feature>
<feature type="region of interest" description="Disordered" evidence="3">
    <location>
        <begin position="731"/>
        <end position="750"/>
    </location>
</feature>
<dbReference type="PROSITE" id="PS50010">
    <property type="entry name" value="DH_2"/>
    <property type="match status" value="1"/>
</dbReference>
<feature type="compositionally biased region" description="Polar residues" evidence="3">
    <location>
        <begin position="366"/>
        <end position="377"/>
    </location>
</feature>
<gene>
    <name evidence="6" type="primary">BQ5605_C015g08029</name>
    <name evidence="6" type="ORF">BQ5605_C015G08029</name>
</gene>
<evidence type="ECO:0000259" key="4">
    <source>
        <dbReference type="PROSITE" id="PS50010"/>
    </source>
</evidence>
<evidence type="ECO:0000313" key="7">
    <source>
        <dbReference type="Proteomes" id="UP000249464"/>
    </source>
</evidence>
<dbReference type="EMBL" id="FQNC01000015">
    <property type="protein sequence ID" value="SGY18283.1"/>
    <property type="molecule type" value="Genomic_DNA"/>
</dbReference>
<dbReference type="InterPro" id="IPR035899">
    <property type="entry name" value="DBL_dom_sf"/>
</dbReference>
<feature type="region of interest" description="Disordered" evidence="3">
    <location>
        <begin position="137"/>
        <end position="172"/>
    </location>
</feature>
<evidence type="ECO:0000256" key="1">
    <source>
        <dbReference type="ARBA" id="ARBA00022553"/>
    </source>
</evidence>
<dbReference type="Gene3D" id="2.30.29.30">
    <property type="entry name" value="Pleckstrin-homology domain (PH domain)/Phosphotyrosine-binding domain (PTB)"/>
    <property type="match status" value="1"/>
</dbReference>
<feature type="compositionally biased region" description="Low complexity" evidence="3">
    <location>
        <begin position="20"/>
        <end position="32"/>
    </location>
</feature>
<evidence type="ECO:0000313" key="6">
    <source>
        <dbReference type="EMBL" id="SGY18283.1"/>
    </source>
</evidence>
<feature type="compositionally biased region" description="Polar residues" evidence="3">
    <location>
        <begin position="457"/>
        <end position="468"/>
    </location>
</feature>
<name>A0A2X0LXK3_9BASI</name>
<dbReference type="PROSITE" id="PS50219">
    <property type="entry name" value="CNH"/>
    <property type="match status" value="1"/>
</dbReference>
<feature type="compositionally biased region" description="Polar residues" evidence="3">
    <location>
        <begin position="84"/>
        <end position="98"/>
    </location>
</feature>
<dbReference type="SMART" id="SM00233">
    <property type="entry name" value="PH"/>
    <property type="match status" value="1"/>
</dbReference>
<dbReference type="InterPro" id="IPR011993">
    <property type="entry name" value="PH-like_dom_sf"/>
</dbReference>
<dbReference type="Pfam" id="PF00780">
    <property type="entry name" value="CNH"/>
    <property type="match status" value="1"/>
</dbReference>
<dbReference type="PANTHER" id="PTHR46572:SF1">
    <property type="entry name" value="RHO1 GUANINE NUCLEOTIDE EXCHANGE FACTOR TUS1"/>
    <property type="match status" value="1"/>
</dbReference>
<feature type="compositionally biased region" description="Low complexity" evidence="3">
    <location>
        <begin position="348"/>
        <end position="365"/>
    </location>
</feature>
<dbReference type="Pfam" id="PF15405">
    <property type="entry name" value="PH_5"/>
    <property type="match status" value="1"/>
</dbReference>
<dbReference type="GO" id="GO:0005085">
    <property type="term" value="F:guanyl-nucleotide exchange factor activity"/>
    <property type="evidence" value="ECO:0007669"/>
    <property type="project" value="UniProtKB-KW"/>
</dbReference>
<dbReference type="InterPro" id="IPR041675">
    <property type="entry name" value="PH_5"/>
</dbReference>
<dbReference type="Pfam" id="PF00621">
    <property type="entry name" value="RhoGEF"/>
    <property type="match status" value="1"/>
</dbReference>
<feature type="compositionally biased region" description="Low complexity" evidence="3">
    <location>
        <begin position="571"/>
        <end position="601"/>
    </location>
</feature>
<feature type="region of interest" description="Disordered" evidence="3">
    <location>
        <begin position="20"/>
        <end position="59"/>
    </location>
</feature>
<feature type="compositionally biased region" description="Polar residues" evidence="3">
    <location>
        <begin position="539"/>
        <end position="558"/>
    </location>
</feature>
<dbReference type="SMART" id="SM00036">
    <property type="entry name" value="CNH"/>
    <property type="match status" value="1"/>
</dbReference>
<feature type="compositionally biased region" description="Low complexity" evidence="3">
    <location>
        <begin position="202"/>
        <end position="217"/>
    </location>
</feature>
<proteinExistence type="predicted"/>
<feature type="compositionally biased region" description="Polar residues" evidence="3">
    <location>
        <begin position="270"/>
        <end position="301"/>
    </location>
</feature>
<dbReference type="SMART" id="SM00325">
    <property type="entry name" value="RhoGEF"/>
    <property type="match status" value="1"/>
</dbReference>
<evidence type="ECO:0000256" key="3">
    <source>
        <dbReference type="SAM" id="MobiDB-lite"/>
    </source>
</evidence>
<feature type="compositionally biased region" description="Low complexity" evidence="3">
    <location>
        <begin position="403"/>
        <end position="415"/>
    </location>
</feature>
<keyword evidence="1" id="KW-0597">Phosphoprotein</keyword>
<dbReference type="PANTHER" id="PTHR46572">
    <property type="entry name" value="RHO1 GDP-GTP EXCHANGE PROTEIN 1-RELATED"/>
    <property type="match status" value="1"/>
</dbReference>
<feature type="domain" description="CNH" evidence="5">
    <location>
        <begin position="1284"/>
        <end position="1598"/>
    </location>
</feature>
<feature type="domain" description="DH" evidence="4">
    <location>
        <begin position="855"/>
        <end position="1068"/>
    </location>
</feature>
<dbReference type="Proteomes" id="UP000249464">
    <property type="component" value="Unassembled WGS sequence"/>
</dbReference>
<feature type="region of interest" description="Disordered" evidence="3">
    <location>
        <begin position="348"/>
        <end position="517"/>
    </location>
</feature>
<sequence>MSYHYNSDHYDDYHYQSTSAATFPSASSSSSSYLHTKQPPSADAPLGQAPPPQALAPPDLEVPFYARTCAAHGEELRLRHSITAAPSQPLRPSQTQYDHNPAGYDPSHPHPGYARYQAPVLATAPVPPSQPYAIAAAASAPRPPPGAYAPLPPTAPPRPPLPPGGHSSSSSLPVNSVSAPFYPTVDDYTARLEALQMGSLFPDDSSSSPASSPSTGLRPPPPRPLTISPPSNSSLNHHRHSSPTTPDQLYPRDQRDSFTSGFIAMYGGSPSPQNSPLPFTNNLSSSSVQYQAQQRYSSDSLTAASPIHTSHLSNATAMAMPSPRSPPVRSQAAASLAAVTGISNAASTSASASNNSYPSHASHPSTDSSATRSSNGSLPRPLPHEDSFYSVASSTWSPGQPGHQHNSNHSSTYSSHHTRKSPPPQHQPYEAAPLKPSRPPHFVHSSASSSSGRFITDGQTLDYSNPPRSGSLEHFRSTASPTEWARAKAITGGESQFEQQQRSQRSDQPPSIPATVVASTPFSSSFSVPGLTAIDESESPNPAFTVSPVESPNMTTHPVFSRAPKRSMTGSSLSPHVPSSLSPSTSYHSLKRTTSGASTSTQATTMYATQIPFSFSAADLPEFLNPALLSHLAVFLRDYIPRSTHTKSNREYPRSFTSQDIINTLQCALVAGPCPVDPHDRKLALSIARSLHESLWFHEVDWSDAPIRDAPAPTLNEANSTNHRLYQFDDDERSEVHVSKDETQDEDETPKGVLTTLTGCYSPFCNQLEDEETRYRCYAYDCSNRAKRGTALQRQTSSISTLTVAETVSSYLQSCGNESRTDLVGDIKQIDKPPENWVTSVPASVVSSMSKHEIEYQNRVYELIKGEAEYYHDLELLDSLFAQPLRQANPSILQPASRVEPFIAEVLQNVGEVRKHSGAFLDALQERQRQAHVFHGVGRIMLSFAVDWSPDYTKFAVNFPFADAAVREEMGRNPKFRDFLGVSRRLACHSGESTKTNGTHLHQQFRYRPETHRHDFHHFHTRATIRGVRYLLLLKDILKLSQEDDPDRPYVLETIKVIEQQAAEANKLIKVTETKVALREYDRDLVPKREGENLSYLELKNEQERQYFGSVKVLKRVDGAVGTEWSECWLVLFDHYLVTTKMPREKEGRKRYVMTRRPVPLDLIQLKTTSFSDPPQQRTSGFHLRSARAGTPGYADSPSNSSSTSLVYPIHFYQMGRYDGQVYFYVESQATRLEWEHKFREAVDLRAQRQSISKVIRMDLLAETTFGAAHVVGSLDAMTSHNAVGKPTCSVPLDLADGQALVIIGCAEGLFIGYRGRPKSLRQVVALSGITQCAVLPEYGFVLVLANKVLIAYSLEALIPSGTTSNSSVSRAPQRLSGQKDVSFFRVGKIGTEAPKTLIIYAKKGGVKESIFKALEPVNHSHKGGGGGAGHKLFSFGSSKTESFKSYKDFFIPALVSGLQFHRSKLALIGSRGVEIMDLEDMKTMTVPAFPSSRHDRSLVSLAERCEKAQALGMFRLQGDRFLLAYTDFAFHVTRHGLPIEGFTIEWESKPESVAFLSPYIFAFSPTIVEIRHALTGQLAQFITGSQVALIYDGTAIPSSPSNDSLPRESQSSDEVAPAEKRLHFSLKSGHYHLVYEINVLPGFQSIPEAETPSFPSGFGA</sequence>
<feature type="region of interest" description="Disordered" evidence="3">
    <location>
        <begin position="83"/>
        <end position="114"/>
    </location>
</feature>
<protein>
    <submittedName>
        <fullName evidence="6">BQ5605_C015g08029 protein</fullName>
    </submittedName>
</protein>
<dbReference type="SUPFAM" id="SSF48065">
    <property type="entry name" value="DBL homology domain (DH-domain)"/>
    <property type="match status" value="1"/>
</dbReference>